<sequence>MDQFSSAQDRLPAALNRLRTLTLEALSLEEPLSRLQDRLNQVRQDLELSEDEFQILRQELWASLRRADPDDALPPVPALDAGLLVRLRQYLGGELPDAPTGPDQIERIALGKLPLLDHPPVFLEADEQAHWAARAALMSALSAHEQQQNIGLRVIRSVPFAHGPLRPLALGSEARLEDLGTLYLTSCRLVFWGARLCSWRWHELGSLDLFEGALRINPLQQPSALLQLHSGGTRAVELLGALASYYLERESTG</sequence>
<comment type="caution">
    <text evidence="2">The sequence shown here is derived from an EMBL/GenBank/DDBJ whole genome shotgun (WGS) entry which is preliminary data.</text>
</comment>
<dbReference type="Proteomes" id="UP000569951">
    <property type="component" value="Unassembled WGS sequence"/>
</dbReference>
<feature type="coiled-coil region" evidence="1">
    <location>
        <begin position="32"/>
        <end position="59"/>
    </location>
</feature>
<evidence type="ECO:0000313" key="3">
    <source>
        <dbReference type="Proteomes" id="UP000569951"/>
    </source>
</evidence>
<evidence type="ECO:0000313" key="2">
    <source>
        <dbReference type="EMBL" id="MBB6097751.1"/>
    </source>
</evidence>
<dbReference type="AlphaFoldDB" id="A0A841HW42"/>
<gene>
    <name evidence="2" type="ORF">HNR42_001168</name>
</gene>
<proteinExistence type="predicted"/>
<name>A0A841HW42_9DEIO</name>
<keyword evidence="1" id="KW-0175">Coiled coil</keyword>
<accession>A0A841HW42</accession>
<keyword evidence="3" id="KW-1185">Reference proteome</keyword>
<dbReference type="RefSeq" id="WP_183985481.1">
    <property type="nucleotide sequence ID" value="NZ_JACHHG010000003.1"/>
</dbReference>
<dbReference type="EMBL" id="JACHHG010000003">
    <property type="protein sequence ID" value="MBB6097751.1"/>
    <property type="molecule type" value="Genomic_DNA"/>
</dbReference>
<organism evidence="2 3">
    <name type="scientific">Deinobacterium chartae</name>
    <dbReference type="NCBI Taxonomy" id="521158"/>
    <lineage>
        <taxon>Bacteria</taxon>
        <taxon>Thermotogati</taxon>
        <taxon>Deinococcota</taxon>
        <taxon>Deinococci</taxon>
        <taxon>Deinococcales</taxon>
        <taxon>Deinococcaceae</taxon>
        <taxon>Deinobacterium</taxon>
    </lineage>
</organism>
<evidence type="ECO:0000256" key="1">
    <source>
        <dbReference type="SAM" id="Coils"/>
    </source>
</evidence>
<reference evidence="2 3" key="1">
    <citation type="submission" date="2020-08" db="EMBL/GenBank/DDBJ databases">
        <title>Genomic Encyclopedia of Type Strains, Phase IV (KMG-IV): sequencing the most valuable type-strain genomes for metagenomic binning, comparative biology and taxonomic classification.</title>
        <authorList>
            <person name="Goeker M."/>
        </authorList>
    </citation>
    <scope>NUCLEOTIDE SEQUENCE [LARGE SCALE GENOMIC DNA]</scope>
    <source>
        <strain evidence="2 3">DSM 21458</strain>
    </source>
</reference>
<protein>
    <submittedName>
        <fullName evidence="2">Uncharacterized protein</fullName>
    </submittedName>
</protein>